<keyword evidence="4 6" id="KW-1133">Transmembrane helix</keyword>
<keyword evidence="5 6" id="KW-0472">Membrane</keyword>
<evidence type="ECO:0000256" key="5">
    <source>
        <dbReference type="ARBA" id="ARBA00023136"/>
    </source>
</evidence>
<protein>
    <submittedName>
        <fullName evidence="8">FtsX-like permease family protein</fullName>
    </submittedName>
</protein>
<feature type="domain" description="ABC3 transporter permease C-terminal" evidence="7">
    <location>
        <begin position="286"/>
        <end position="400"/>
    </location>
</feature>
<organism evidence="8 9">
    <name type="scientific">Dyadobacter subterraneus</name>
    <dbReference type="NCBI Taxonomy" id="2773304"/>
    <lineage>
        <taxon>Bacteria</taxon>
        <taxon>Pseudomonadati</taxon>
        <taxon>Bacteroidota</taxon>
        <taxon>Cytophagia</taxon>
        <taxon>Cytophagales</taxon>
        <taxon>Spirosomataceae</taxon>
        <taxon>Dyadobacter</taxon>
    </lineage>
</organism>
<keyword evidence="9" id="KW-1185">Reference proteome</keyword>
<evidence type="ECO:0000256" key="1">
    <source>
        <dbReference type="ARBA" id="ARBA00004651"/>
    </source>
</evidence>
<comment type="caution">
    <text evidence="8">The sequence shown here is derived from an EMBL/GenBank/DDBJ whole genome shotgun (WGS) entry which is preliminary data.</text>
</comment>
<evidence type="ECO:0000256" key="4">
    <source>
        <dbReference type="ARBA" id="ARBA00022989"/>
    </source>
</evidence>
<dbReference type="InterPro" id="IPR050250">
    <property type="entry name" value="Macrolide_Exporter_MacB"/>
</dbReference>
<keyword evidence="2" id="KW-1003">Cell membrane</keyword>
<dbReference type="Pfam" id="PF02687">
    <property type="entry name" value="FtsX"/>
    <property type="match status" value="1"/>
</dbReference>
<feature type="transmembrane region" description="Helical" evidence="6">
    <location>
        <begin position="375"/>
        <end position="397"/>
    </location>
</feature>
<dbReference type="Proteomes" id="UP000634134">
    <property type="component" value="Unassembled WGS sequence"/>
</dbReference>
<dbReference type="InterPro" id="IPR003838">
    <property type="entry name" value="ABC3_permease_C"/>
</dbReference>
<evidence type="ECO:0000259" key="7">
    <source>
        <dbReference type="Pfam" id="PF02687"/>
    </source>
</evidence>
<evidence type="ECO:0000313" key="9">
    <source>
        <dbReference type="Proteomes" id="UP000634134"/>
    </source>
</evidence>
<comment type="subcellular location">
    <subcellularLocation>
        <location evidence="1">Cell membrane</location>
        <topology evidence="1">Multi-pass membrane protein</topology>
    </subcellularLocation>
</comment>
<dbReference type="PANTHER" id="PTHR30572:SF18">
    <property type="entry name" value="ABC-TYPE MACROLIDE FAMILY EXPORT SYSTEM PERMEASE COMPONENT 2"/>
    <property type="match status" value="1"/>
</dbReference>
<reference evidence="9" key="1">
    <citation type="submission" date="2023-07" db="EMBL/GenBank/DDBJ databases">
        <title>Dyadobacter sp. nov 'subterranea' isolated from contaminted grondwater.</title>
        <authorList>
            <person name="Szabo I."/>
            <person name="Al-Omari J."/>
            <person name="Szerdahelyi S.G."/>
            <person name="Rado J."/>
        </authorList>
    </citation>
    <scope>NUCLEOTIDE SEQUENCE [LARGE SCALE GENOMIC DNA]</scope>
    <source>
        <strain evidence="9">UP-52</strain>
    </source>
</reference>
<dbReference type="PANTHER" id="PTHR30572">
    <property type="entry name" value="MEMBRANE COMPONENT OF TRANSPORTER-RELATED"/>
    <property type="match status" value="1"/>
</dbReference>
<evidence type="ECO:0000313" key="8">
    <source>
        <dbReference type="EMBL" id="MBE9462275.1"/>
    </source>
</evidence>
<feature type="transmembrane region" description="Helical" evidence="6">
    <location>
        <begin position="336"/>
        <end position="355"/>
    </location>
</feature>
<feature type="transmembrane region" description="Helical" evidence="6">
    <location>
        <begin position="47"/>
        <end position="67"/>
    </location>
</feature>
<proteinExistence type="predicted"/>
<accession>A0ABR9W9Z6</accession>
<name>A0ABR9W9Z6_9BACT</name>
<evidence type="ECO:0000256" key="6">
    <source>
        <dbReference type="SAM" id="Phobius"/>
    </source>
</evidence>
<evidence type="ECO:0000256" key="2">
    <source>
        <dbReference type="ARBA" id="ARBA00022475"/>
    </source>
</evidence>
<feature type="transmembrane region" description="Helical" evidence="6">
    <location>
        <begin position="6"/>
        <end position="26"/>
    </location>
</feature>
<sequence>MLILVGALVLAFLLAGIYPALMIAGFNPIQVLRGRSSQRNTSGLRKGLVVTQFALATILITSTLIIGSQLRFIRERNPGFNREHVFSFDAKKFALPLQQALLNEPSIKSVSTSSDSPVNVLRGTGTVEWEGKDPNAMPIFAYVSIDPAFIPSFEIKILDGRNFDGSPSDSVHFMLNEAAVKQMELKNPVGKRIKVEGREGEIISVVKDFNIASIHETIRPLILSSRPKINNILLIKTSGESAAAALAAARKLWEKHIPEYPFDYKFLDAQYNEQYKSEQQTERLFNFFAGIAIVISCLGLLGLVSFTAEQRTKEIGVRKVLGASVASITTLLSKDFLKLVCIAIIIAVPVAWYFMENWLDNFAFKVEIDWKLFLFSGLLTVLTAVATISFQSIKAALMNPVKSLKSE</sequence>
<dbReference type="EMBL" id="JACYGY010000001">
    <property type="protein sequence ID" value="MBE9462275.1"/>
    <property type="molecule type" value="Genomic_DNA"/>
</dbReference>
<gene>
    <name evidence="8" type="ORF">IEE83_10310</name>
</gene>
<keyword evidence="3 6" id="KW-0812">Transmembrane</keyword>
<evidence type="ECO:0000256" key="3">
    <source>
        <dbReference type="ARBA" id="ARBA00022692"/>
    </source>
</evidence>
<feature type="transmembrane region" description="Helical" evidence="6">
    <location>
        <begin position="284"/>
        <end position="308"/>
    </location>
</feature>